<evidence type="ECO:0000256" key="1">
    <source>
        <dbReference type="ARBA" id="ARBA00004196"/>
    </source>
</evidence>
<dbReference type="FunFam" id="3.10.105.10:FF:000001">
    <property type="entry name" value="Oligopeptide ABC transporter, oligopeptide-binding protein"/>
    <property type="match status" value="1"/>
</dbReference>
<sequence length="554" mass="60754">MKNLSKKSLWLSGAASLLLLSACDTEATDEVDESVEAEAPAETDEQVLNVQLNVEVASMDPQIATDGTSFEVIANTIEGLYQTDSDGQAVPALVESAEKGEDGLSYTFKLREDATWSNGEPVTAHDFVYAWRRLADPDTGSEYSYIMGIAGLVNANEVLAGEKAPEELGVQASDDYTLDVQLANPVPYFESLMSFIPFFPLNEDFMTEVGDSYGTSPETLLANGAYEVSSYEPAATTIELDKNEEYYDADNVVLDGVDYQVIKDSQQAMLSYQNGDLDLVTLAGEQVDLFKDDPEFVNVQAGYLWYISPNTLVEGLENANLRKALATSFDKQQITDTILKDGSVPADYIIPDGLAVGPDGKDFRETSDTYLEYDPEGAKESLEAAKSELGQDSFTFGLLVEDTESAINVAQVLKSQIESNLDGVTIEIEQMPKKTRLERMKQADYDLGLTRWGPDYADPMTYADLWVTDGNNNDGAWSNADYDELVYSSIDGELSLDDEARWEALKEAESILLNDAGVLPVYQKGNAVMVQDNVSGIDFHAVGLPRVYKFAVKE</sequence>
<evidence type="ECO:0000313" key="9">
    <source>
        <dbReference type="EMBL" id="SEM19673.1"/>
    </source>
</evidence>
<evidence type="ECO:0000256" key="5">
    <source>
        <dbReference type="ARBA" id="ARBA00022856"/>
    </source>
</evidence>
<keyword evidence="3" id="KW-0813">Transport</keyword>
<feature type="domain" description="Solute-binding protein family 5" evidence="7">
    <location>
        <begin position="89"/>
        <end position="473"/>
    </location>
</feature>
<proteinExistence type="inferred from homology"/>
<evidence type="ECO:0000256" key="2">
    <source>
        <dbReference type="ARBA" id="ARBA00005695"/>
    </source>
</evidence>
<dbReference type="PIRSF" id="PIRSF002741">
    <property type="entry name" value="MppA"/>
    <property type="match status" value="1"/>
</dbReference>
<comment type="similarity">
    <text evidence="2">Belongs to the bacterial solute-binding protein 5 family.</text>
</comment>
<keyword evidence="4 6" id="KW-0732">Signal</keyword>
<dbReference type="Proteomes" id="UP000198548">
    <property type="component" value="Unassembled WGS sequence"/>
</dbReference>
<dbReference type="RefSeq" id="WP_091489382.1">
    <property type="nucleotide sequence ID" value="NZ_BJUX01000026.1"/>
</dbReference>
<reference evidence="9 10" key="1">
    <citation type="submission" date="2016-10" db="EMBL/GenBank/DDBJ databases">
        <authorList>
            <person name="de Groot N.N."/>
        </authorList>
    </citation>
    <scope>NUCLEOTIDE SEQUENCE [LARGE SCALE GENOMIC DNA]</scope>
    <source>
        <strain evidence="9 10">DSM 19182</strain>
    </source>
</reference>
<dbReference type="GO" id="GO:0043190">
    <property type="term" value="C:ATP-binding cassette (ABC) transporter complex"/>
    <property type="evidence" value="ECO:0007669"/>
    <property type="project" value="InterPro"/>
</dbReference>
<dbReference type="PROSITE" id="PS51257">
    <property type="entry name" value="PROKAR_LIPOPROTEIN"/>
    <property type="match status" value="1"/>
</dbReference>
<keyword evidence="11" id="KW-1185">Reference proteome</keyword>
<evidence type="ECO:0000259" key="7">
    <source>
        <dbReference type="Pfam" id="PF00496"/>
    </source>
</evidence>
<dbReference type="GO" id="GO:0015833">
    <property type="term" value="P:peptide transport"/>
    <property type="evidence" value="ECO:0007669"/>
    <property type="project" value="UniProtKB-KW"/>
</dbReference>
<feature type="signal peptide" evidence="6">
    <location>
        <begin position="1"/>
        <end position="27"/>
    </location>
</feature>
<evidence type="ECO:0000313" key="11">
    <source>
        <dbReference type="Proteomes" id="UP000321425"/>
    </source>
</evidence>
<gene>
    <name evidence="8" type="ORF">APU01nite_19650</name>
    <name evidence="9" type="ORF">SAMN04488100_13315</name>
</gene>
<evidence type="ECO:0000256" key="3">
    <source>
        <dbReference type="ARBA" id="ARBA00022448"/>
    </source>
</evidence>
<dbReference type="PANTHER" id="PTHR30290">
    <property type="entry name" value="PERIPLASMIC BINDING COMPONENT OF ABC TRANSPORTER"/>
    <property type="match status" value="1"/>
</dbReference>
<dbReference type="Proteomes" id="UP000321425">
    <property type="component" value="Unassembled WGS sequence"/>
</dbReference>
<keyword evidence="5" id="KW-0571">Peptide transport</keyword>
<dbReference type="GO" id="GO:0030288">
    <property type="term" value="C:outer membrane-bounded periplasmic space"/>
    <property type="evidence" value="ECO:0007669"/>
    <property type="project" value="UniProtKB-ARBA"/>
</dbReference>
<dbReference type="Gene3D" id="3.90.76.10">
    <property type="entry name" value="Dipeptide-binding Protein, Domain 1"/>
    <property type="match status" value="1"/>
</dbReference>
<dbReference type="Pfam" id="PF00496">
    <property type="entry name" value="SBP_bac_5"/>
    <property type="match status" value="1"/>
</dbReference>
<evidence type="ECO:0000313" key="8">
    <source>
        <dbReference type="EMBL" id="GEK89926.1"/>
    </source>
</evidence>
<dbReference type="InterPro" id="IPR000914">
    <property type="entry name" value="SBP_5_dom"/>
</dbReference>
<comment type="subcellular location">
    <subcellularLocation>
        <location evidence="1">Cell envelope</location>
    </subcellularLocation>
</comment>
<evidence type="ECO:0000256" key="4">
    <source>
        <dbReference type="ARBA" id="ARBA00022729"/>
    </source>
</evidence>
<name>A0A1H7WDS4_9LACT</name>
<dbReference type="FunFam" id="3.90.76.10:FF:000001">
    <property type="entry name" value="Oligopeptide ABC transporter substrate-binding protein"/>
    <property type="match status" value="1"/>
</dbReference>
<keyword evidence="5" id="KW-0653">Protein transport</keyword>
<dbReference type="OrthoDB" id="9801912at2"/>
<dbReference type="EMBL" id="BJUX01000026">
    <property type="protein sequence ID" value="GEK89926.1"/>
    <property type="molecule type" value="Genomic_DNA"/>
</dbReference>
<evidence type="ECO:0000313" key="10">
    <source>
        <dbReference type="Proteomes" id="UP000198548"/>
    </source>
</evidence>
<dbReference type="EMBL" id="FOBL01000033">
    <property type="protein sequence ID" value="SEM19673.1"/>
    <property type="molecule type" value="Genomic_DNA"/>
</dbReference>
<dbReference type="InterPro" id="IPR039424">
    <property type="entry name" value="SBP_5"/>
</dbReference>
<dbReference type="InterPro" id="IPR030678">
    <property type="entry name" value="Peptide/Ni-bd"/>
</dbReference>
<evidence type="ECO:0000256" key="6">
    <source>
        <dbReference type="SAM" id="SignalP"/>
    </source>
</evidence>
<reference evidence="8 11" key="2">
    <citation type="submission" date="2019-07" db="EMBL/GenBank/DDBJ databases">
        <title>Whole genome shotgun sequence of Alkalibacterium putridalgicola NBRC 103243.</title>
        <authorList>
            <person name="Hosoyama A."/>
            <person name="Uohara A."/>
            <person name="Ohji S."/>
            <person name="Ichikawa N."/>
        </authorList>
    </citation>
    <scope>NUCLEOTIDE SEQUENCE [LARGE SCALE GENOMIC DNA]</scope>
    <source>
        <strain evidence="8 11">NBRC 103243</strain>
    </source>
</reference>
<dbReference type="STRING" id="426703.SAMN04488100_13315"/>
<feature type="chain" id="PRO_5011593764" evidence="6">
    <location>
        <begin position="28"/>
        <end position="554"/>
    </location>
</feature>
<dbReference type="CDD" id="cd08504">
    <property type="entry name" value="PBP2_OppA"/>
    <property type="match status" value="1"/>
</dbReference>
<dbReference type="GO" id="GO:1904680">
    <property type="term" value="F:peptide transmembrane transporter activity"/>
    <property type="evidence" value="ECO:0007669"/>
    <property type="project" value="TreeGrafter"/>
</dbReference>
<dbReference type="AlphaFoldDB" id="A0A1H7WDS4"/>
<accession>A0A1H7WDS4</accession>
<dbReference type="SUPFAM" id="SSF53850">
    <property type="entry name" value="Periplasmic binding protein-like II"/>
    <property type="match status" value="1"/>
</dbReference>
<dbReference type="Gene3D" id="3.10.105.10">
    <property type="entry name" value="Dipeptide-binding Protein, Domain 3"/>
    <property type="match status" value="1"/>
</dbReference>
<dbReference type="PANTHER" id="PTHR30290:SF10">
    <property type="entry name" value="PERIPLASMIC OLIGOPEPTIDE-BINDING PROTEIN-RELATED"/>
    <property type="match status" value="1"/>
</dbReference>
<protein>
    <submittedName>
        <fullName evidence="9">Oligopeptide transport system substrate-binding protein</fullName>
    </submittedName>
    <submittedName>
        <fullName evidence="8">Peptide ABC transporter substrate-binding protein</fullName>
    </submittedName>
</protein>
<dbReference type="Gene3D" id="3.40.190.10">
    <property type="entry name" value="Periplasmic binding protein-like II"/>
    <property type="match status" value="1"/>
</dbReference>
<organism evidence="9 10">
    <name type="scientific">Alkalibacterium putridalgicola</name>
    <dbReference type="NCBI Taxonomy" id="426703"/>
    <lineage>
        <taxon>Bacteria</taxon>
        <taxon>Bacillati</taxon>
        <taxon>Bacillota</taxon>
        <taxon>Bacilli</taxon>
        <taxon>Lactobacillales</taxon>
        <taxon>Carnobacteriaceae</taxon>
        <taxon>Alkalibacterium</taxon>
    </lineage>
</organism>